<evidence type="ECO:0000313" key="4">
    <source>
        <dbReference type="EMBL" id="HER97273.1"/>
    </source>
</evidence>
<dbReference type="PANTHER" id="PTHR43080:SF2">
    <property type="entry name" value="CBS DOMAIN-CONTAINING PROTEIN"/>
    <property type="match status" value="1"/>
</dbReference>
<dbReference type="InterPro" id="IPR044725">
    <property type="entry name" value="CBSX3_CBS_dom"/>
</dbReference>
<accession>A0A7V2B2W1</accession>
<dbReference type="Gene3D" id="3.10.580.10">
    <property type="entry name" value="CBS-domain"/>
    <property type="match status" value="1"/>
</dbReference>
<dbReference type="PROSITE" id="PS51371">
    <property type="entry name" value="CBS"/>
    <property type="match status" value="2"/>
</dbReference>
<sequence>MRNVRSVLKRKGFQVITVDAGTPVIEAVRRLRQHQIGAMPVVDDRARMIGIFSERDVVRGLAEKGATVLEDPVRRWMTSPVHFCKPEDSIRDVMAQMTYRRVRHLPVVEDGRLVGLISIGDIVKSRLEELEEETQMLRDLIVAGR</sequence>
<keyword evidence="1 2" id="KW-0129">CBS domain</keyword>
<feature type="domain" description="CBS" evidence="3">
    <location>
        <begin position="8"/>
        <end position="68"/>
    </location>
</feature>
<name>A0A7V2B2W1_RHOMR</name>
<dbReference type="InterPro" id="IPR051257">
    <property type="entry name" value="Diverse_CBS-Domain"/>
</dbReference>
<dbReference type="SMART" id="SM00116">
    <property type="entry name" value="CBS"/>
    <property type="match status" value="2"/>
</dbReference>
<dbReference type="SUPFAM" id="SSF54631">
    <property type="entry name" value="CBS-domain pair"/>
    <property type="match status" value="1"/>
</dbReference>
<dbReference type="Pfam" id="PF00571">
    <property type="entry name" value="CBS"/>
    <property type="match status" value="2"/>
</dbReference>
<dbReference type="CDD" id="cd04623">
    <property type="entry name" value="CBS_pair_bac_euk"/>
    <property type="match status" value="1"/>
</dbReference>
<gene>
    <name evidence="4" type="ORF">ENO59_12345</name>
</gene>
<evidence type="ECO:0000256" key="2">
    <source>
        <dbReference type="PROSITE-ProRule" id="PRU00703"/>
    </source>
</evidence>
<comment type="caution">
    <text evidence="4">The sequence shown here is derived from an EMBL/GenBank/DDBJ whole genome shotgun (WGS) entry which is preliminary data.</text>
</comment>
<organism evidence="4">
    <name type="scientific">Rhodothermus marinus</name>
    <name type="common">Rhodothermus obamensis</name>
    <dbReference type="NCBI Taxonomy" id="29549"/>
    <lineage>
        <taxon>Bacteria</taxon>
        <taxon>Pseudomonadati</taxon>
        <taxon>Rhodothermota</taxon>
        <taxon>Rhodothermia</taxon>
        <taxon>Rhodothermales</taxon>
        <taxon>Rhodothermaceae</taxon>
        <taxon>Rhodothermus</taxon>
    </lineage>
</organism>
<dbReference type="InterPro" id="IPR046342">
    <property type="entry name" value="CBS_dom_sf"/>
</dbReference>
<dbReference type="EMBL" id="DSGB01000007">
    <property type="protein sequence ID" value="HER97273.1"/>
    <property type="molecule type" value="Genomic_DNA"/>
</dbReference>
<proteinExistence type="predicted"/>
<feature type="domain" description="CBS" evidence="3">
    <location>
        <begin position="77"/>
        <end position="132"/>
    </location>
</feature>
<dbReference type="PANTHER" id="PTHR43080">
    <property type="entry name" value="CBS DOMAIN-CONTAINING PROTEIN CBSX3, MITOCHONDRIAL"/>
    <property type="match status" value="1"/>
</dbReference>
<reference evidence="4" key="1">
    <citation type="journal article" date="2020" name="mSystems">
        <title>Genome- and Community-Level Interaction Insights into Carbon Utilization and Element Cycling Functions of Hydrothermarchaeota in Hydrothermal Sediment.</title>
        <authorList>
            <person name="Zhou Z."/>
            <person name="Liu Y."/>
            <person name="Xu W."/>
            <person name="Pan J."/>
            <person name="Luo Z.H."/>
            <person name="Li M."/>
        </authorList>
    </citation>
    <scope>NUCLEOTIDE SEQUENCE [LARGE SCALE GENOMIC DNA]</scope>
    <source>
        <strain evidence="4">SpSt-143</strain>
    </source>
</reference>
<evidence type="ECO:0000256" key="1">
    <source>
        <dbReference type="ARBA" id="ARBA00023122"/>
    </source>
</evidence>
<dbReference type="InterPro" id="IPR000644">
    <property type="entry name" value="CBS_dom"/>
</dbReference>
<protein>
    <submittedName>
        <fullName evidence="4">CBS domain-containing protein</fullName>
    </submittedName>
</protein>
<evidence type="ECO:0000259" key="3">
    <source>
        <dbReference type="PROSITE" id="PS51371"/>
    </source>
</evidence>
<dbReference type="AlphaFoldDB" id="A0A7V2B2W1"/>